<dbReference type="SUPFAM" id="SSF51215">
    <property type="entry name" value="Regulatory protein AraC"/>
    <property type="match status" value="1"/>
</dbReference>
<dbReference type="EMBL" id="MNAN01000026">
    <property type="protein sequence ID" value="OHU96520.1"/>
    <property type="molecule type" value="Genomic_DNA"/>
</dbReference>
<evidence type="ECO:0000256" key="3">
    <source>
        <dbReference type="ARBA" id="ARBA00023163"/>
    </source>
</evidence>
<dbReference type="InterPro" id="IPR020449">
    <property type="entry name" value="Tscrpt_reg_AraC-type_HTH"/>
</dbReference>
<dbReference type="SMART" id="SM00342">
    <property type="entry name" value="HTH_ARAC"/>
    <property type="match status" value="1"/>
</dbReference>
<dbReference type="InterPro" id="IPR014710">
    <property type="entry name" value="RmlC-like_jellyroll"/>
</dbReference>
<dbReference type="PROSITE" id="PS01124">
    <property type="entry name" value="HTH_ARAC_FAMILY_2"/>
    <property type="match status" value="1"/>
</dbReference>
<dbReference type="GO" id="GO:0003700">
    <property type="term" value="F:DNA-binding transcription factor activity"/>
    <property type="evidence" value="ECO:0007669"/>
    <property type="project" value="InterPro"/>
</dbReference>
<dbReference type="PRINTS" id="PR00032">
    <property type="entry name" value="HTHARAC"/>
</dbReference>
<dbReference type="AlphaFoldDB" id="A0A1S1NAF6"/>
<dbReference type="PANTHER" id="PTHR43280:SF2">
    <property type="entry name" value="HTH-TYPE TRANSCRIPTIONAL REGULATOR EXSA"/>
    <property type="match status" value="1"/>
</dbReference>
<organism evidence="5 6">
    <name type="scientific">Pseudoalteromonas byunsanensis</name>
    <dbReference type="NCBI Taxonomy" id="327939"/>
    <lineage>
        <taxon>Bacteria</taxon>
        <taxon>Pseudomonadati</taxon>
        <taxon>Pseudomonadota</taxon>
        <taxon>Gammaproteobacteria</taxon>
        <taxon>Alteromonadales</taxon>
        <taxon>Pseudoalteromonadaceae</taxon>
        <taxon>Pseudoalteromonas</taxon>
    </lineage>
</organism>
<keyword evidence="6" id="KW-1185">Reference proteome</keyword>
<dbReference type="PANTHER" id="PTHR43280">
    <property type="entry name" value="ARAC-FAMILY TRANSCRIPTIONAL REGULATOR"/>
    <property type="match status" value="1"/>
</dbReference>
<dbReference type="Proteomes" id="UP000180253">
    <property type="component" value="Unassembled WGS sequence"/>
</dbReference>
<evidence type="ECO:0000256" key="1">
    <source>
        <dbReference type="ARBA" id="ARBA00023015"/>
    </source>
</evidence>
<reference evidence="5 6" key="1">
    <citation type="submission" date="2016-10" db="EMBL/GenBank/DDBJ databases">
        <title>Pseudoalteromonas amylolytica sp. nov., isolated from the surface seawater.</title>
        <authorList>
            <person name="Wu Y.-H."/>
            <person name="Cheng H."/>
            <person name="Jin X.-B."/>
            <person name="Wang C.-S."/>
            <person name="Xu X.-W."/>
        </authorList>
    </citation>
    <scope>NUCLEOTIDE SEQUENCE [LARGE SCALE GENOMIC DNA]</scope>
    <source>
        <strain evidence="5 6">JCM 12483</strain>
    </source>
</reference>
<dbReference type="Pfam" id="PF12833">
    <property type="entry name" value="HTH_18"/>
    <property type="match status" value="1"/>
</dbReference>
<dbReference type="RefSeq" id="WP_070990549.1">
    <property type="nucleotide sequence ID" value="NZ_CBCSHD010000001.1"/>
</dbReference>
<dbReference type="STRING" id="327939.BIW53_04110"/>
<evidence type="ECO:0000256" key="2">
    <source>
        <dbReference type="ARBA" id="ARBA00023125"/>
    </source>
</evidence>
<dbReference type="Gene3D" id="2.60.120.10">
    <property type="entry name" value="Jelly Rolls"/>
    <property type="match status" value="1"/>
</dbReference>
<keyword evidence="1" id="KW-0805">Transcription regulation</keyword>
<comment type="caution">
    <text evidence="5">The sequence shown here is derived from an EMBL/GenBank/DDBJ whole genome shotgun (WGS) entry which is preliminary data.</text>
</comment>
<dbReference type="InterPro" id="IPR009057">
    <property type="entry name" value="Homeodomain-like_sf"/>
</dbReference>
<evidence type="ECO:0000313" key="5">
    <source>
        <dbReference type="EMBL" id="OHU96520.1"/>
    </source>
</evidence>
<keyword evidence="2" id="KW-0238">DNA-binding</keyword>
<dbReference type="OrthoDB" id="5949386at2"/>
<dbReference type="InterPro" id="IPR037923">
    <property type="entry name" value="HTH-like"/>
</dbReference>
<protein>
    <submittedName>
        <fullName evidence="5">AraC family transcriptional regulator</fullName>
    </submittedName>
</protein>
<sequence length="274" mass="30667">MHSDHIISVGHELFNHIGHEAHGSQTQYILSFIVAGTLTMQHKEPVTLKANMFTLVPAGVPHSLIGGENLEIWWVSFCPTCLGMSEKDPLMTPFRQVRLGAIPALQLSKARVNWTISLLTQLQIMMTLDGADNIEVIKSLLNLLLYEVQKANELGLLSHIRSDKVTAALDYIQLNYIKSISLKDVAQAVHCSPSYLATKVKMETGFSVGQWIIKTRLTQACAKLLHTDKAVNTIVYELGWSDTTHFIRQFKKAYGMTPASWRKTQQDITLKPTV</sequence>
<evidence type="ECO:0000313" key="6">
    <source>
        <dbReference type="Proteomes" id="UP000180253"/>
    </source>
</evidence>
<evidence type="ECO:0000259" key="4">
    <source>
        <dbReference type="PROSITE" id="PS01124"/>
    </source>
</evidence>
<name>A0A1S1NAF6_9GAMM</name>
<dbReference type="GO" id="GO:0043565">
    <property type="term" value="F:sequence-specific DNA binding"/>
    <property type="evidence" value="ECO:0007669"/>
    <property type="project" value="InterPro"/>
</dbReference>
<feature type="domain" description="HTH araC/xylS-type" evidence="4">
    <location>
        <begin position="166"/>
        <end position="264"/>
    </location>
</feature>
<keyword evidence="3" id="KW-0804">Transcription</keyword>
<dbReference type="InterPro" id="IPR018060">
    <property type="entry name" value="HTH_AraC"/>
</dbReference>
<accession>A0A1S1NAF6</accession>
<proteinExistence type="predicted"/>
<gene>
    <name evidence="5" type="ORF">BIW53_04110</name>
</gene>
<dbReference type="Gene3D" id="1.10.10.60">
    <property type="entry name" value="Homeodomain-like"/>
    <property type="match status" value="2"/>
</dbReference>
<dbReference type="SUPFAM" id="SSF46689">
    <property type="entry name" value="Homeodomain-like"/>
    <property type="match status" value="2"/>
</dbReference>